<keyword evidence="1" id="KW-0812">Transmembrane</keyword>
<protein>
    <submittedName>
        <fullName evidence="2">Uncharacterized protein</fullName>
    </submittedName>
</protein>
<accession>A0A7I7Q7E4</accession>
<dbReference type="EMBL" id="AP022587">
    <property type="protein sequence ID" value="BBY22051.1"/>
    <property type="molecule type" value="Genomic_DNA"/>
</dbReference>
<dbReference type="KEGG" id="msto:MSTO_22560"/>
<organism evidence="2 3">
    <name type="scientific">Mycobacterium stomatepiae</name>
    <dbReference type="NCBI Taxonomy" id="470076"/>
    <lineage>
        <taxon>Bacteria</taxon>
        <taxon>Bacillati</taxon>
        <taxon>Actinomycetota</taxon>
        <taxon>Actinomycetes</taxon>
        <taxon>Mycobacteriales</taxon>
        <taxon>Mycobacteriaceae</taxon>
        <taxon>Mycobacterium</taxon>
        <taxon>Mycobacterium simiae complex</taxon>
    </lineage>
</organism>
<dbReference type="Proteomes" id="UP000467130">
    <property type="component" value="Chromosome"/>
</dbReference>
<proteinExistence type="predicted"/>
<gene>
    <name evidence="2" type="ORF">MSTO_22560</name>
</gene>
<evidence type="ECO:0000256" key="1">
    <source>
        <dbReference type="SAM" id="Phobius"/>
    </source>
</evidence>
<evidence type="ECO:0000313" key="2">
    <source>
        <dbReference type="EMBL" id="BBY22051.1"/>
    </source>
</evidence>
<keyword evidence="1" id="KW-1133">Transmembrane helix</keyword>
<dbReference type="RefSeq" id="WP_163790110.1">
    <property type="nucleotide sequence ID" value="NZ_AP022587.1"/>
</dbReference>
<reference evidence="2 3" key="1">
    <citation type="journal article" date="2019" name="Emerg. Microbes Infect.">
        <title>Comprehensive subspecies identification of 175 nontuberculous mycobacteria species based on 7547 genomic profiles.</title>
        <authorList>
            <person name="Matsumoto Y."/>
            <person name="Kinjo T."/>
            <person name="Motooka D."/>
            <person name="Nabeya D."/>
            <person name="Jung N."/>
            <person name="Uechi K."/>
            <person name="Horii T."/>
            <person name="Iida T."/>
            <person name="Fujita J."/>
            <person name="Nakamura S."/>
        </authorList>
    </citation>
    <scope>NUCLEOTIDE SEQUENCE [LARGE SCALE GENOMIC DNA]</scope>
    <source>
        <strain evidence="2 3">JCM 17783</strain>
    </source>
</reference>
<name>A0A7I7Q7E4_9MYCO</name>
<feature type="transmembrane region" description="Helical" evidence="1">
    <location>
        <begin position="25"/>
        <end position="50"/>
    </location>
</feature>
<evidence type="ECO:0000313" key="3">
    <source>
        <dbReference type="Proteomes" id="UP000467130"/>
    </source>
</evidence>
<keyword evidence="1" id="KW-0472">Membrane</keyword>
<keyword evidence="3" id="KW-1185">Reference proteome</keyword>
<dbReference type="AlphaFoldDB" id="A0A7I7Q7E4"/>
<sequence>MMTNGAAPASAVELKLADNRWRHGIYRYGFAPAALAAGPLAVLATSVTAASPF</sequence>